<dbReference type="Proteomes" id="UP000605144">
    <property type="component" value="Unassembled WGS sequence"/>
</dbReference>
<dbReference type="Pfam" id="PF02635">
    <property type="entry name" value="DsrE"/>
    <property type="match status" value="1"/>
</dbReference>
<protein>
    <recommendedName>
        <fullName evidence="3">DsrE family protein</fullName>
    </recommendedName>
</protein>
<dbReference type="InterPro" id="IPR027396">
    <property type="entry name" value="DsrEFH-like"/>
</dbReference>
<dbReference type="InterPro" id="IPR003787">
    <property type="entry name" value="Sulphur_relay_DsrE/F-like"/>
</dbReference>
<proteinExistence type="predicted"/>
<sequence length="116" mass="13505">MKIAFLIFSYLHKEKPNMPILLHTLLFAKEMKDTGDEVKIIFEGEGVQWAKDFLNEDHPLHNHAKPLFENIVVCEACASMFNVLNDIKDKVTVENALYGHISLRKYLEENYKIIEL</sequence>
<organism evidence="1 2">
    <name type="scientific">Methanothermococcus okinawensis</name>
    <dbReference type="NCBI Taxonomy" id="155863"/>
    <lineage>
        <taxon>Archaea</taxon>
        <taxon>Methanobacteriati</taxon>
        <taxon>Methanobacteriota</taxon>
        <taxon>Methanomada group</taxon>
        <taxon>Methanococci</taxon>
        <taxon>Methanococcales</taxon>
        <taxon>Methanococcaceae</taxon>
        <taxon>Methanothermococcus</taxon>
    </lineage>
</organism>
<dbReference type="EMBL" id="DQSV01000098">
    <property type="protein sequence ID" value="HIP17654.1"/>
    <property type="molecule type" value="Genomic_DNA"/>
</dbReference>
<accession>A0A832YU03</accession>
<reference evidence="1" key="1">
    <citation type="journal article" date="2020" name="ISME J.">
        <title>Gammaproteobacteria mediating utilization of methyl-, sulfur- and petroleum organic compounds in deep ocean hydrothermal plumes.</title>
        <authorList>
            <person name="Zhou Z."/>
            <person name="Liu Y."/>
            <person name="Pan J."/>
            <person name="Cron B.R."/>
            <person name="Toner B.M."/>
            <person name="Anantharaman K."/>
            <person name="Breier J.A."/>
            <person name="Dick G.J."/>
            <person name="Li M."/>
        </authorList>
    </citation>
    <scope>NUCLEOTIDE SEQUENCE</scope>
    <source>
        <strain evidence="1">SZUA-1385</strain>
    </source>
</reference>
<dbReference type="SUPFAM" id="SSF75169">
    <property type="entry name" value="DsrEFH-like"/>
    <property type="match status" value="1"/>
</dbReference>
<evidence type="ECO:0008006" key="3">
    <source>
        <dbReference type="Google" id="ProtNLM"/>
    </source>
</evidence>
<comment type="caution">
    <text evidence="1">The sequence shown here is derived from an EMBL/GenBank/DDBJ whole genome shotgun (WGS) entry which is preliminary data.</text>
</comment>
<name>A0A832YU03_9EURY</name>
<dbReference type="Gene3D" id="3.40.1260.10">
    <property type="entry name" value="DsrEFH-like"/>
    <property type="match status" value="1"/>
</dbReference>
<evidence type="ECO:0000313" key="1">
    <source>
        <dbReference type="EMBL" id="HIP17654.1"/>
    </source>
</evidence>
<dbReference type="AlphaFoldDB" id="A0A832YU03"/>
<evidence type="ECO:0000313" key="2">
    <source>
        <dbReference type="Proteomes" id="UP000605144"/>
    </source>
</evidence>
<gene>
    <name evidence="1" type="ORF">EYG76_05105</name>
</gene>